<name>A0A413Z083_9FIRM</name>
<accession>A0A413Z083</accession>
<dbReference type="SUPFAM" id="SSF56281">
    <property type="entry name" value="Metallo-hydrolase/oxidoreductase"/>
    <property type="match status" value="1"/>
</dbReference>
<protein>
    <recommendedName>
        <fullName evidence="4">MBL fold metallo-hydrolase</fullName>
    </recommendedName>
</protein>
<feature type="compositionally biased region" description="Low complexity" evidence="1">
    <location>
        <begin position="337"/>
        <end position="349"/>
    </location>
</feature>
<organism evidence="2 3">
    <name type="scientific">Lachnospira eligens</name>
    <dbReference type="NCBI Taxonomy" id="39485"/>
    <lineage>
        <taxon>Bacteria</taxon>
        <taxon>Bacillati</taxon>
        <taxon>Bacillota</taxon>
        <taxon>Clostridia</taxon>
        <taxon>Lachnospirales</taxon>
        <taxon>Lachnospiraceae</taxon>
        <taxon>Lachnospira</taxon>
    </lineage>
</organism>
<evidence type="ECO:0000256" key="1">
    <source>
        <dbReference type="SAM" id="MobiDB-lite"/>
    </source>
</evidence>
<comment type="caution">
    <text evidence="2">The sequence shown here is derived from an EMBL/GenBank/DDBJ whole genome shotgun (WGS) entry which is preliminary data.</text>
</comment>
<dbReference type="AlphaFoldDB" id="A0A413Z083"/>
<proteinExistence type="predicted"/>
<sequence>MTEYMTFFPVGNGDMTLLTTDSKKNLLFDCNMKKSAEEESNSDFDCNEYLHDILEQDEDILFVDAMFLTHSDQDHCRGMVEYFNLCKPEDVDNEKIRINELFVPARLLLEDEHRNDDADAIRDEANRRLDLFGTDEFDLNGNRLKIVGYSEELKDYNDIIIAAGENIPNIADISEDGVEIFVLRPVKRDTDDQNAGVNDCTASFKLTFTISGEKFVAIIGGDITCENWKEVIKYNSDLEFDILLAPHHCSWHSVSTEDTKDGEADEEVEDFLEKSKNRAYVIASSKKIKRNDDNPPSYRAKNVYIKHLQDDERFICTAEYPDEDNPKPLVMKITSQGVSIKPSSSSVTSKNNYTPKSYGDNVYVE</sequence>
<dbReference type="Gene3D" id="3.60.15.10">
    <property type="entry name" value="Ribonuclease Z/Hydroxyacylglutathione hydrolase-like"/>
    <property type="match status" value="1"/>
</dbReference>
<dbReference type="RefSeq" id="WP_118362420.1">
    <property type="nucleotide sequence ID" value="NZ_QSHM01000002.1"/>
</dbReference>
<feature type="region of interest" description="Disordered" evidence="1">
    <location>
        <begin position="337"/>
        <end position="365"/>
    </location>
</feature>
<evidence type="ECO:0000313" key="3">
    <source>
        <dbReference type="Proteomes" id="UP000285844"/>
    </source>
</evidence>
<dbReference type="InterPro" id="IPR036866">
    <property type="entry name" value="RibonucZ/Hydroxyglut_hydro"/>
</dbReference>
<evidence type="ECO:0008006" key="4">
    <source>
        <dbReference type="Google" id="ProtNLM"/>
    </source>
</evidence>
<dbReference type="Proteomes" id="UP000285844">
    <property type="component" value="Unassembled WGS sequence"/>
</dbReference>
<evidence type="ECO:0000313" key="2">
    <source>
        <dbReference type="EMBL" id="RHC14761.1"/>
    </source>
</evidence>
<reference evidence="2 3" key="1">
    <citation type="submission" date="2018-08" db="EMBL/GenBank/DDBJ databases">
        <title>A genome reference for cultivated species of the human gut microbiota.</title>
        <authorList>
            <person name="Zou Y."/>
            <person name="Xue W."/>
            <person name="Luo G."/>
        </authorList>
    </citation>
    <scope>NUCLEOTIDE SEQUENCE [LARGE SCALE GENOMIC DNA]</scope>
    <source>
        <strain evidence="2 3">AM37-3BH</strain>
    </source>
</reference>
<gene>
    <name evidence="2" type="ORF">DW858_02770</name>
</gene>
<dbReference type="EMBL" id="QSHM01000002">
    <property type="protein sequence ID" value="RHC14761.1"/>
    <property type="molecule type" value="Genomic_DNA"/>
</dbReference>